<gene>
    <name evidence="2" type="ORF">BAU07_06595</name>
</gene>
<dbReference type="GO" id="GO:0016491">
    <property type="term" value="F:oxidoreductase activity"/>
    <property type="evidence" value="ECO:0007669"/>
    <property type="project" value="InterPro"/>
</dbReference>
<proteinExistence type="predicted"/>
<dbReference type="InterPro" id="IPR012368">
    <property type="entry name" value="OxRdtase_Mopterin-bd_su_IorB"/>
</dbReference>
<dbReference type="SUPFAM" id="SSF56003">
    <property type="entry name" value="Molybdenum cofactor-binding domain"/>
    <property type="match status" value="2"/>
</dbReference>
<dbReference type="PANTHER" id="PTHR47495:SF1">
    <property type="entry name" value="BLL3820 PROTEIN"/>
    <property type="match status" value="1"/>
</dbReference>
<reference evidence="2 3" key="1">
    <citation type="submission" date="2016-06" db="EMBL/GenBank/DDBJ databases">
        <title>Complete genome sequences of Bordetella bronchialis and Bordetella flabilis.</title>
        <authorList>
            <person name="LiPuma J.J."/>
            <person name="Spilker T."/>
        </authorList>
    </citation>
    <scope>NUCLEOTIDE SEQUENCE [LARGE SCALE GENOMIC DNA]</scope>
    <source>
        <strain evidence="2 3">AU10664</strain>
    </source>
</reference>
<dbReference type="InterPro" id="IPR046867">
    <property type="entry name" value="AldOxase/xan_DH_MoCoBD2"/>
</dbReference>
<dbReference type="InterPro" id="IPR000674">
    <property type="entry name" value="Ald_Oxase/Xan_DH_a/b"/>
</dbReference>
<protein>
    <recommendedName>
        <fullName evidence="1">Aldehyde oxidase/xanthine dehydrogenase a/b hammerhead domain-containing protein</fullName>
    </recommendedName>
</protein>
<name>A0A193GJM4_9BORD</name>
<dbReference type="Pfam" id="PF20256">
    <property type="entry name" value="MoCoBD_2"/>
    <property type="match status" value="2"/>
</dbReference>
<dbReference type="PANTHER" id="PTHR47495">
    <property type="entry name" value="ALDEHYDE DEHYDROGENASE"/>
    <property type="match status" value="1"/>
</dbReference>
<keyword evidence="3" id="KW-1185">Reference proteome</keyword>
<dbReference type="InterPro" id="IPR008274">
    <property type="entry name" value="AldOxase/xan_DH_MoCoBD1"/>
</dbReference>
<dbReference type="PROSITE" id="PS51318">
    <property type="entry name" value="TAT"/>
    <property type="match status" value="1"/>
</dbReference>
<sequence length="737" mass="79434">MVRQSVNVSRRDFLRSAGALSFAVLAGGAVQAVRGNPDSSQAEGIAANAWVSIGRDDQVTIRFAATEMGQGVMTSLPMILAEELDADWAKVRVEQVDQGPQAIFGNPHTGGLLFTAGSSSVAGYFDIMRRAGAGARRILVYSAASAWKVPPSEVTTEPGVVIHTPSGRKMRFGDVAALPAIVNDVPAITEADLKPRSAYRLIGTNPGRRDIPGKTRGEPVYSMDVRLPGMVYAAQLHAPVEGESPVAVVDSEAKALAGVVDVVRLKNSVVVLAERWETALQGRDLLKVEWSQISRFRSADSAADLIATVTAVKDAARPATAWESRGDAAAAIKEARQRRFESVYTTEYTYHGQMEPLNAIAAVDPDGKGAEVWLGTQSQSVSIAAAAQALQTTPDRIRFHAMQMGGAFGRRTFFARDNLHDALILSRQVKRPVKLMWTREDDVKNGWLRPVTAHKLEAALDANGKVVAFHHRVASPSILAFAAPSRWENARNRDVLVMEGTESADYDIPDFMADHVILERRTRVSAWRGIGWGPNCFARECFIDELAEAAKSDPVAFRQGLLAKSPRGRAVLDAVVAMSGFGKPPEGRAHGLSFAGYKTTIGAGVAEISLNRKSGQIRVHRFWAAVDPGIAIHPQNLVAQTEGGIVFGLSGALKERITVQRGEIQQNNYYDYEVLRVNEIPEITVRIVESGAAPSGAGEIGVPMTGAAIANAVYALTGKRLRAMPFTPERISDLLNA</sequence>
<dbReference type="Gene3D" id="3.90.1170.50">
    <property type="entry name" value="Aldehyde oxidase/xanthine dehydrogenase, a/b hammerhead"/>
    <property type="match status" value="1"/>
</dbReference>
<dbReference type="STRING" id="463014.BAU07_06595"/>
<dbReference type="InterPro" id="IPR006311">
    <property type="entry name" value="TAT_signal"/>
</dbReference>
<feature type="domain" description="Aldehyde oxidase/xanthine dehydrogenase a/b hammerhead" evidence="1">
    <location>
        <begin position="216"/>
        <end position="294"/>
    </location>
</feature>
<organism evidence="2 3">
    <name type="scientific">Bordetella flabilis</name>
    <dbReference type="NCBI Taxonomy" id="463014"/>
    <lineage>
        <taxon>Bacteria</taxon>
        <taxon>Pseudomonadati</taxon>
        <taxon>Pseudomonadota</taxon>
        <taxon>Betaproteobacteria</taxon>
        <taxon>Burkholderiales</taxon>
        <taxon>Alcaligenaceae</taxon>
        <taxon>Bordetella</taxon>
    </lineage>
</organism>
<dbReference type="EMBL" id="CP016172">
    <property type="protein sequence ID" value="ANN80287.1"/>
    <property type="molecule type" value="Genomic_DNA"/>
</dbReference>
<evidence type="ECO:0000313" key="2">
    <source>
        <dbReference type="EMBL" id="ANN80287.1"/>
    </source>
</evidence>
<dbReference type="KEGG" id="bfz:BAU07_06595"/>
<dbReference type="InterPro" id="IPR037165">
    <property type="entry name" value="AldOxase/xan_DH_Mopterin-bd_sf"/>
</dbReference>
<evidence type="ECO:0000259" key="1">
    <source>
        <dbReference type="SMART" id="SM01008"/>
    </source>
</evidence>
<dbReference type="SMART" id="SM01008">
    <property type="entry name" value="Ald_Xan_dh_C"/>
    <property type="match status" value="1"/>
</dbReference>
<dbReference type="Pfam" id="PF02738">
    <property type="entry name" value="MoCoBD_1"/>
    <property type="match status" value="1"/>
</dbReference>
<evidence type="ECO:0000313" key="3">
    <source>
        <dbReference type="Proteomes" id="UP000091926"/>
    </source>
</evidence>
<dbReference type="InterPro" id="IPR052516">
    <property type="entry name" value="N-heterocyclic_Hydroxylase"/>
</dbReference>
<dbReference type="AlphaFoldDB" id="A0A193GJM4"/>
<dbReference type="Gene3D" id="3.30.365.10">
    <property type="entry name" value="Aldehyde oxidase/xanthine dehydrogenase, molybdopterin binding domain"/>
    <property type="match status" value="4"/>
</dbReference>
<dbReference type="Proteomes" id="UP000091926">
    <property type="component" value="Chromosome"/>
</dbReference>
<dbReference type="PIRSF" id="PIRSF036389">
    <property type="entry name" value="IOR_B"/>
    <property type="match status" value="1"/>
</dbReference>
<accession>A0A193GJM4</accession>